<protein>
    <submittedName>
        <fullName evidence="1">Uncharacterized protein</fullName>
    </submittedName>
</protein>
<keyword evidence="2" id="KW-1185">Reference proteome</keyword>
<reference evidence="1 2" key="1">
    <citation type="journal article" date="2019" name="Int. J. Syst. Evol. Microbiol.">
        <title>The Global Catalogue of Microorganisms (GCM) 10K type strain sequencing project: providing services to taxonomists for standard genome sequencing and annotation.</title>
        <authorList>
            <consortium name="The Broad Institute Genomics Platform"/>
            <consortium name="The Broad Institute Genome Sequencing Center for Infectious Disease"/>
            <person name="Wu L."/>
            <person name="Ma J."/>
        </authorList>
    </citation>
    <scope>NUCLEOTIDE SEQUENCE [LARGE SCALE GENOMIC DNA]</scope>
    <source>
        <strain evidence="1 2">JCM 14319</strain>
    </source>
</reference>
<evidence type="ECO:0000313" key="2">
    <source>
        <dbReference type="Proteomes" id="UP001500506"/>
    </source>
</evidence>
<evidence type="ECO:0000313" key="1">
    <source>
        <dbReference type="EMBL" id="GAA1762317.1"/>
    </source>
</evidence>
<name>A0ABN2KPR5_9MICO</name>
<proteinExistence type="predicted"/>
<dbReference type="RefSeq" id="WP_232497603.1">
    <property type="nucleotide sequence ID" value="NZ_BAAANH010000004.1"/>
</dbReference>
<dbReference type="Proteomes" id="UP001500506">
    <property type="component" value="Unassembled WGS sequence"/>
</dbReference>
<gene>
    <name evidence="1" type="ORF">GCM10009747_22080</name>
</gene>
<organism evidence="1 2">
    <name type="scientific">Agromyces humatus</name>
    <dbReference type="NCBI Taxonomy" id="279573"/>
    <lineage>
        <taxon>Bacteria</taxon>
        <taxon>Bacillati</taxon>
        <taxon>Actinomycetota</taxon>
        <taxon>Actinomycetes</taxon>
        <taxon>Micrococcales</taxon>
        <taxon>Microbacteriaceae</taxon>
        <taxon>Agromyces</taxon>
    </lineage>
</organism>
<dbReference type="EMBL" id="BAAANH010000004">
    <property type="protein sequence ID" value="GAA1762317.1"/>
    <property type="molecule type" value="Genomic_DNA"/>
</dbReference>
<accession>A0ABN2KPR5</accession>
<sequence length="398" mass="43714">MSIVLGVPTLDSGVGRLTYRVDVDGFPGLRSLWFSVPDEAASLVNTRADAALVALLMPAMAAGRDIVVEGPITDELAWSLHGEVQDVLRRLRPELSRVDIEVRDPLPALLGAAGVATGYSAGVDSYATLARHRFAVDVPESLRVTHLLYNNVGSHGHGDAGRALYRNRLELLRPNALTTGLPLTDVDSNIDEFYLAVRLGFQQSHTMRNAGVVHLLSGGIRHYFYASSVPWGDTAVAATYDLAFAEPVLLPLLSTRSLSLRSSCSDIDRVAKTALIAEISHTYERLDVCVESTDGTNCSECWKCQRTMLTLELLGVLDRYHAVFTTPRNPYWRENLIVYLLTQPGPTARHVVELYDDRVGIPLRLRAQAQGRRAGRAATRFAGRASRYAKRVAGVLRR</sequence>
<comment type="caution">
    <text evidence="1">The sequence shown here is derived from an EMBL/GenBank/DDBJ whole genome shotgun (WGS) entry which is preliminary data.</text>
</comment>